<accession>A0A151I8D9</accession>
<evidence type="ECO:0000313" key="3">
    <source>
        <dbReference type="Proteomes" id="UP000078542"/>
    </source>
</evidence>
<protein>
    <submittedName>
        <fullName evidence="2">Uncharacterized protein</fullName>
    </submittedName>
</protein>
<feature type="compositionally biased region" description="Low complexity" evidence="1">
    <location>
        <begin position="34"/>
        <end position="53"/>
    </location>
</feature>
<name>A0A151I8D9_9HYME</name>
<dbReference type="STRING" id="456900.A0A151I8D9"/>
<proteinExistence type="predicted"/>
<organism evidence="2 3">
    <name type="scientific">Cyphomyrmex costatus</name>
    <dbReference type="NCBI Taxonomy" id="456900"/>
    <lineage>
        <taxon>Eukaryota</taxon>
        <taxon>Metazoa</taxon>
        <taxon>Ecdysozoa</taxon>
        <taxon>Arthropoda</taxon>
        <taxon>Hexapoda</taxon>
        <taxon>Insecta</taxon>
        <taxon>Pterygota</taxon>
        <taxon>Neoptera</taxon>
        <taxon>Endopterygota</taxon>
        <taxon>Hymenoptera</taxon>
        <taxon>Apocrita</taxon>
        <taxon>Aculeata</taxon>
        <taxon>Formicoidea</taxon>
        <taxon>Formicidae</taxon>
        <taxon>Myrmicinae</taxon>
        <taxon>Cyphomyrmex</taxon>
    </lineage>
</organism>
<feature type="region of interest" description="Disordered" evidence="1">
    <location>
        <begin position="34"/>
        <end position="63"/>
    </location>
</feature>
<gene>
    <name evidence="2" type="ORF">ALC62_14808</name>
</gene>
<dbReference type="EMBL" id="KQ978377">
    <property type="protein sequence ID" value="KYM94551.1"/>
    <property type="molecule type" value="Genomic_DNA"/>
</dbReference>
<feature type="region of interest" description="Disordered" evidence="1">
    <location>
        <begin position="1"/>
        <end position="20"/>
    </location>
</feature>
<feature type="compositionally biased region" description="Basic residues" evidence="1">
    <location>
        <begin position="1"/>
        <end position="14"/>
    </location>
</feature>
<reference evidence="2 3" key="1">
    <citation type="submission" date="2016-03" db="EMBL/GenBank/DDBJ databases">
        <title>Cyphomyrmex costatus WGS genome.</title>
        <authorList>
            <person name="Nygaard S."/>
            <person name="Hu H."/>
            <person name="Boomsma J."/>
            <person name="Zhang G."/>
        </authorList>
    </citation>
    <scope>NUCLEOTIDE SEQUENCE [LARGE SCALE GENOMIC DNA]</scope>
    <source>
        <strain evidence="2">MS0001</strain>
        <tissue evidence="2">Whole body</tissue>
    </source>
</reference>
<evidence type="ECO:0000256" key="1">
    <source>
        <dbReference type="SAM" id="MobiDB-lite"/>
    </source>
</evidence>
<dbReference type="AlphaFoldDB" id="A0A151I8D9"/>
<evidence type="ECO:0000313" key="2">
    <source>
        <dbReference type="EMBL" id="KYM94551.1"/>
    </source>
</evidence>
<sequence>MGKSLHRSKKRRRSSSRDRLAALEAKVARLVESLSRSEVSGSRSLSSSLRSVSTEARQTDKWSGIESQSENIYLEEVSNQENCIPRDNSLAVPARQERPGDPLTECKSALKNNSIIKRDEFNAKDQDQVGIALCAFGEAISDFLKPELQLSLSSETRSAIVKVHEGAKILADLFYRLSLSRRAQIKPAFNLLAKTTVDVFPADSLFVWYLFWGRD</sequence>
<keyword evidence="3" id="KW-1185">Reference proteome</keyword>
<dbReference type="Proteomes" id="UP000078542">
    <property type="component" value="Unassembled WGS sequence"/>
</dbReference>